<dbReference type="RefSeq" id="WP_167976795.1">
    <property type="nucleotide sequence ID" value="NZ_VSRL01000109.1"/>
</dbReference>
<dbReference type="SUPFAM" id="SSF55961">
    <property type="entry name" value="Bet v1-like"/>
    <property type="match status" value="1"/>
</dbReference>
<organism evidence="1 2">
    <name type="scientific">Lentzea indica</name>
    <dbReference type="NCBI Taxonomy" id="2604800"/>
    <lineage>
        <taxon>Bacteria</taxon>
        <taxon>Bacillati</taxon>
        <taxon>Actinomycetota</taxon>
        <taxon>Actinomycetes</taxon>
        <taxon>Pseudonocardiales</taxon>
        <taxon>Pseudonocardiaceae</taxon>
        <taxon>Lentzea</taxon>
    </lineage>
</organism>
<evidence type="ECO:0000313" key="2">
    <source>
        <dbReference type="Proteomes" id="UP001515943"/>
    </source>
</evidence>
<dbReference type="InterPro" id="IPR019587">
    <property type="entry name" value="Polyketide_cyclase/dehydratase"/>
</dbReference>
<dbReference type="InterPro" id="IPR023393">
    <property type="entry name" value="START-like_dom_sf"/>
</dbReference>
<dbReference type="Proteomes" id="UP001515943">
    <property type="component" value="Unassembled WGS sequence"/>
</dbReference>
<proteinExistence type="predicted"/>
<comment type="caution">
    <text evidence="1">The sequence shown here is derived from an EMBL/GenBank/DDBJ whole genome shotgun (WGS) entry which is preliminary data.</text>
</comment>
<sequence length="181" mass="19803">MSTANELHDPSDFTFTRRAWVDATPADVYSLVSDVSSISRWSPNASDVAFDEGSGPEAGAWFSGRNRRDSKEWITRSQVVKAEPGAAFVFVVGGADNGIVEWSWTFHARGRGSVVEQSWRLLRLDPVLGRTRAELNALRDYMAASAETTLASLAEWVTNQRGVPGTRSCSSGCRTARCRTA</sequence>
<dbReference type="Gene3D" id="3.30.530.20">
    <property type="match status" value="1"/>
</dbReference>
<accession>A0ABX1FMJ6</accession>
<gene>
    <name evidence="1" type="ORF">FXN61_26375</name>
</gene>
<dbReference type="CDD" id="cd07812">
    <property type="entry name" value="SRPBCC"/>
    <property type="match status" value="1"/>
</dbReference>
<dbReference type="Pfam" id="PF10604">
    <property type="entry name" value="Polyketide_cyc2"/>
    <property type="match status" value="1"/>
</dbReference>
<name>A0ABX1FMJ6_9PSEU</name>
<dbReference type="EMBL" id="VSRL01000109">
    <property type="protein sequence ID" value="NKE60135.1"/>
    <property type="molecule type" value="Genomic_DNA"/>
</dbReference>
<reference evidence="1 2" key="1">
    <citation type="submission" date="2019-08" db="EMBL/GenBank/DDBJ databases">
        <title>Lentzea from Indian Himalayas.</title>
        <authorList>
            <person name="Mandal S."/>
            <person name="Mallick Gupta A."/>
            <person name="Maiti P.K."/>
            <person name="Sarkar J."/>
            <person name="Mandal S."/>
        </authorList>
    </citation>
    <scope>NUCLEOTIDE SEQUENCE [LARGE SCALE GENOMIC DNA]</scope>
    <source>
        <strain evidence="1 2">PSKA42</strain>
    </source>
</reference>
<protein>
    <submittedName>
        <fullName evidence="1">SRPBCC family protein</fullName>
    </submittedName>
</protein>
<evidence type="ECO:0000313" key="1">
    <source>
        <dbReference type="EMBL" id="NKE60135.1"/>
    </source>
</evidence>
<keyword evidence="2" id="KW-1185">Reference proteome</keyword>